<comment type="catalytic activity">
    <reaction evidence="7">
        <text>ATP + H2O = ADP + phosphate + H(+)</text>
        <dbReference type="Rhea" id="RHEA:13065"/>
        <dbReference type="ChEBI" id="CHEBI:15377"/>
        <dbReference type="ChEBI" id="CHEBI:15378"/>
        <dbReference type="ChEBI" id="CHEBI:30616"/>
        <dbReference type="ChEBI" id="CHEBI:43474"/>
        <dbReference type="ChEBI" id="CHEBI:456216"/>
        <dbReference type="EC" id="3.6.4.13"/>
    </reaction>
</comment>
<organism evidence="11">
    <name type="scientific">Cuerna arida</name>
    <dbReference type="NCBI Taxonomy" id="1464854"/>
    <lineage>
        <taxon>Eukaryota</taxon>
        <taxon>Metazoa</taxon>
        <taxon>Ecdysozoa</taxon>
        <taxon>Arthropoda</taxon>
        <taxon>Hexapoda</taxon>
        <taxon>Insecta</taxon>
        <taxon>Pterygota</taxon>
        <taxon>Neoptera</taxon>
        <taxon>Paraneoptera</taxon>
        <taxon>Hemiptera</taxon>
        <taxon>Auchenorrhyncha</taxon>
        <taxon>Membracoidea</taxon>
        <taxon>Cicadellidae</taxon>
        <taxon>Cicadellinae</taxon>
        <taxon>Proconiini</taxon>
        <taxon>Cuerna</taxon>
    </lineage>
</organism>
<evidence type="ECO:0000256" key="2">
    <source>
        <dbReference type="ARBA" id="ARBA00022801"/>
    </source>
</evidence>
<dbReference type="GO" id="GO:0003723">
    <property type="term" value="F:RNA binding"/>
    <property type="evidence" value="ECO:0007669"/>
    <property type="project" value="UniProtKB-UniRule"/>
</dbReference>
<dbReference type="GO" id="GO:0016787">
    <property type="term" value="F:hydrolase activity"/>
    <property type="evidence" value="ECO:0007669"/>
    <property type="project" value="UniProtKB-KW"/>
</dbReference>
<reference evidence="11" key="1">
    <citation type="submission" date="2015-11" db="EMBL/GenBank/DDBJ databases">
        <title>De novo transcriptome assembly of four potential Pierce s Disease insect vectors from Arizona vineyards.</title>
        <authorList>
            <person name="Tassone E.E."/>
        </authorList>
    </citation>
    <scope>NUCLEOTIDE SEQUENCE</scope>
</reference>
<comment type="domain">
    <text evidence="7">The Q motif is unique to and characteristic of the DEAD box family of RNA helicases and controls ATP binding and hydrolysis.</text>
</comment>
<keyword evidence="1 6" id="KW-0547">Nucleotide-binding</keyword>
<feature type="non-terminal residue" evidence="11">
    <location>
        <position position="650"/>
    </location>
</feature>
<dbReference type="Pfam" id="PF00271">
    <property type="entry name" value="Helicase_C"/>
    <property type="match status" value="1"/>
</dbReference>
<evidence type="ECO:0000256" key="6">
    <source>
        <dbReference type="RuleBase" id="RU000492"/>
    </source>
</evidence>
<dbReference type="PROSITE" id="PS51194">
    <property type="entry name" value="HELICASE_CTER"/>
    <property type="match status" value="1"/>
</dbReference>
<proteinExistence type="inferred from homology"/>
<comment type="function">
    <text evidence="7">RNA helicase.</text>
</comment>
<feature type="domain" description="Helicase C-terminal" evidence="10">
    <location>
        <begin position="436"/>
        <end position="604"/>
    </location>
</feature>
<dbReference type="SMART" id="SM00490">
    <property type="entry name" value="HELICc"/>
    <property type="match status" value="1"/>
</dbReference>
<evidence type="ECO:0000259" key="9">
    <source>
        <dbReference type="PROSITE" id="PS51192"/>
    </source>
</evidence>
<dbReference type="CDD" id="cd17956">
    <property type="entry name" value="DEADc_DDX51"/>
    <property type="match status" value="1"/>
</dbReference>
<dbReference type="CDD" id="cd18787">
    <property type="entry name" value="SF2_C_DEAD"/>
    <property type="match status" value="1"/>
</dbReference>
<feature type="region of interest" description="Disordered" evidence="8">
    <location>
        <begin position="1"/>
        <end position="20"/>
    </location>
</feature>
<feature type="domain" description="Helicase ATP-binding" evidence="9">
    <location>
        <begin position="216"/>
        <end position="411"/>
    </location>
</feature>
<name>A0A1B6GYE8_9HEMI</name>
<dbReference type="GO" id="GO:0003724">
    <property type="term" value="F:RNA helicase activity"/>
    <property type="evidence" value="ECO:0007669"/>
    <property type="project" value="UniProtKB-EC"/>
</dbReference>
<keyword evidence="5 7" id="KW-0694">RNA-binding</keyword>
<protein>
    <recommendedName>
        <fullName evidence="7">ATP-dependent RNA helicase</fullName>
        <ecNumber evidence="7">3.6.4.13</ecNumber>
    </recommendedName>
</protein>
<comment type="similarity">
    <text evidence="6">Belongs to the DEAD box helicase family.</text>
</comment>
<feature type="compositionally biased region" description="Polar residues" evidence="8">
    <location>
        <begin position="86"/>
        <end position="98"/>
    </location>
</feature>
<dbReference type="InterPro" id="IPR000629">
    <property type="entry name" value="RNA-helicase_DEAD-box_CS"/>
</dbReference>
<dbReference type="PROSITE" id="PS51192">
    <property type="entry name" value="HELICASE_ATP_BIND_1"/>
    <property type="match status" value="1"/>
</dbReference>
<dbReference type="AlphaFoldDB" id="A0A1B6GYE8"/>
<feature type="region of interest" description="Disordered" evidence="8">
    <location>
        <begin position="38"/>
        <end position="130"/>
    </location>
</feature>
<keyword evidence="3 6" id="KW-0347">Helicase</keyword>
<sequence length="650" mass="72850">MFPVSRYYGDDENQNCSGDEVVEKNMRRLLSKIKLRSEKLEKTNNDSTSSKIVGKPGNHNHTSVQDEDSYVEKPKKKKKQKKYTVVESQNQAESNTNDVEMIDRLNVPSETPNKEDDSSGEVEECGTSEHTTDVSQVFPVIGDFKFKKKSKVKRVLPEWLAKPSVISVDLKNLEVSIDDIPGLDEIFRTNLKKKNILHYFPVQAQVIPWLLDSMERSSQFPPCDICVSAPTGSGKTLAYVLPILQALRSSRTGQIQALVVLPVQDLAAQVASVFHSYSTGSGLKIHLSSGSLPLQEDRTKLLRQRLGVGWECLVDILVTTPGRLVEHLYSTPGFSLGHLRYLVIDEADRIVDNVQNNWLHHLGLHITSCPLLTLHNLNTLPRRPQKLLFSATLSIDPEKLSQLNLFQPRLFTSVVEATKDQGGEGEFIGKFTTPAELQEHMVRCTQVVKPLVLFRLITREGWHRVLVFTHSSRIGHQLTGVLATLAHNTQQPLTVAEISAECSPKIREATLVRFAAGNIDVLVSTDALARGMDIPNVHCVVSYDMPKYIKGYIHRAGRSGRAGQPGLAVTMVTHTQVGMFQQMLQTAGKQGHVTELAVDEEELKLLEEPYREALTKLKSFTRGEQEKQLQKTKSLKRVMSSKLMSRKRKM</sequence>
<keyword evidence="4 6" id="KW-0067">ATP-binding</keyword>
<evidence type="ECO:0000256" key="4">
    <source>
        <dbReference type="ARBA" id="ARBA00022840"/>
    </source>
</evidence>
<evidence type="ECO:0000256" key="1">
    <source>
        <dbReference type="ARBA" id="ARBA00022741"/>
    </source>
</evidence>
<dbReference type="SUPFAM" id="SSF52540">
    <property type="entry name" value="P-loop containing nucleoside triphosphate hydrolases"/>
    <property type="match status" value="1"/>
</dbReference>
<keyword evidence="2 6" id="KW-0378">Hydrolase</keyword>
<dbReference type="Pfam" id="PF00270">
    <property type="entry name" value="DEAD"/>
    <property type="match status" value="1"/>
</dbReference>
<dbReference type="EMBL" id="GECZ01002324">
    <property type="protein sequence ID" value="JAS67445.1"/>
    <property type="molecule type" value="Transcribed_RNA"/>
</dbReference>
<evidence type="ECO:0000313" key="11">
    <source>
        <dbReference type="EMBL" id="JAS67445.1"/>
    </source>
</evidence>
<dbReference type="InterPro" id="IPR014001">
    <property type="entry name" value="Helicase_ATP-bd"/>
</dbReference>
<gene>
    <name evidence="11" type="ORF">g.13656</name>
</gene>
<dbReference type="GO" id="GO:0005524">
    <property type="term" value="F:ATP binding"/>
    <property type="evidence" value="ECO:0007669"/>
    <property type="project" value="UniProtKB-UniRule"/>
</dbReference>
<feature type="region of interest" description="Disordered" evidence="8">
    <location>
        <begin position="625"/>
        <end position="650"/>
    </location>
</feature>
<dbReference type="SMART" id="SM00487">
    <property type="entry name" value="DEXDc"/>
    <property type="match status" value="1"/>
</dbReference>
<evidence type="ECO:0000256" key="8">
    <source>
        <dbReference type="SAM" id="MobiDB-lite"/>
    </source>
</evidence>
<dbReference type="EC" id="3.6.4.13" evidence="7"/>
<evidence type="ECO:0000259" key="10">
    <source>
        <dbReference type="PROSITE" id="PS51194"/>
    </source>
</evidence>
<evidence type="ECO:0000256" key="7">
    <source>
        <dbReference type="RuleBase" id="RU365068"/>
    </source>
</evidence>
<dbReference type="PROSITE" id="PS00039">
    <property type="entry name" value="DEAD_ATP_HELICASE"/>
    <property type="match status" value="1"/>
</dbReference>
<accession>A0A1B6GYE8</accession>
<dbReference type="InterPro" id="IPR027417">
    <property type="entry name" value="P-loop_NTPase"/>
</dbReference>
<dbReference type="InterPro" id="IPR011545">
    <property type="entry name" value="DEAD/DEAH_box_helicase_dom"/>
</dbReference>
<evidence type="ECO:0000256" key="3">
    <source>
        <dbReference type="ARBA" id="ARBA00022806"/>
    </source>
</evidence>
<evidence type="ECO:0000256" key="5">
    <source>
        <dbReference type="ARBA" id="ARBA00022884"/>
    </source>
</evidence>
<dbReference type="Gene3D" id="3.40.50.300">
    <property type="entry name" value="P-loop containing nucleotide triphosphate hydrolases"/>
    <property type="match status" value="2"/>
</dbReference>
<dbReference type="PANTHER" id="PTHR24031">
    <property type="entry name" value="RNA HELICASE"/>
    <property type="match status" value="1"/>
</dbReference>
<dbReference type="InterPro" id="IPR001650">
    <property type="entry name" value="Helicase_C-like"/>
</dbReference>